<feature type="region of interest" description="Disordered" evidence="1">
    <location>
        <begin position="271"/>
        <end position="291"/>
    </location>
</feature>
<name>Q8VWD2_STRCO</name>
<dbReference type="InParanoid" id="Q8VWD2"/>
<feature type="compositionally biased region" description="Low complexity" evidence="1">
    <location>
        <begin position="277"/>
        <end position="291"/>
    </location>
</feature>
<accession>Q8VWD2</accession>
<dbReference type="AlphaFoldDB" id="Q8VWD2"/>
<evidence type="ECO:0000256" key="1">
    <source>
        <dbReference type="SAM" id="MobiDB-lite"/>
    </source>
</evidence>
<gene>
    <name evidence="2" type="primary">traX</name>
    <name evidence="2" type="ordered locus">SCP2.21c</name>
</gene>
<dbReference type="PATRIC" id="fig|100226.15.peg.8316"/>
<geneLocation type="plasmid" evidence="2 3">
    <name>SCP2</name>
</geneLocation>
<dbReference type="KEGG" id="sco:SCP2.21c"/>
<dbReference type="EMBL" id="AL645771">
    <property type="protein sequence ID" value="CAD12014.1"/>
    <property type="molecule type" value="Genomic_DNA"/>
</dbReference>
<reference evidence="2 3" key="1">
    <citation type="journal article" date="2002" name="Nature">
        <title>Complete genome sequence of the model actinomycete Streptomyces coelicolor A3(2).</title>
        <authorList>
            <person name="Bentley S.D."/>
            <person name="Chater K.F."/>
            <person name="Cerdeno-Tarraga A.M."/>
            <person name="Challis G.L."/>
            <person name="Thomson N.R."/>
            <person name="James K.D."/>
            <person name="Harris D.E."/>
            <person name="Quail M.A."/>
            <person name="Kieser H."/>
            <person name="Harper D."/>
            <person name="Bateman A."/>
            <person name="Brown S."/>
            <person name="Chandra G."/>
            <person name="Chen C.W."/>
            <person name="Collins M."/>
            <person name="Cronin A."/>
            <person name="Fraser A."/>
            <person name="Goble A."/>
            <person name="Hidalgo J."/>
            <person name="Hornsby T."/>
            <person name="Howarth S."/>
            <person name="Huang C.H."/>
            <person name="Kieser T."/>
            <person name="Larke L."/>
            <person name="Murphy L."/>
            <person name="Oliver K."/>
            <person name="O'Neil S."/>
            <person name="Rabbinowitsch E."/>
            <person name="Rajandream M.A."/>
            <person name="Rutherford K."/>
            <person name="Rutter S."/>
            <person name="Seeger K."/>
            <person name="Saunders D."/>
            <person name="Sharp S."/>
            <person name="Squares R."/>
            <person name="Squares S."/>
            <person name="Taylor K."/>
            <person name="Warren T."/>
            <person name="Wietzorrek A."/>
            <person name="Woodward J."/>
            <person name="Barrell B.G."/>
            <person name="Parkhill J."/>
            <person name="Hopwood D.A."/>
        </authorList>
    </citation>
    <scope>NUCLEOTIDE SEQUENCE [LARGE SCALE GENOMIC DNA]</scope>
    <source>
        <strain evidence="3">ATCC BAA-471 / A3(2) / M145</strain>
    </source>
</reference>
<evidence type="ECO:0000313" key="2">
    <source>
        <dbReference type="EMBL" id="CAD12014.1"/>
    </source>
</evidence>
<evidence type="ECO:0000313" key="3">
    <source>
        <dbReference type="Proteomes" id="UP000001973"/>
    </source>
</evidence>
<keyword evidence="2" id="KW-0614">Plasmid</keyword>
<keyword evidence="3" id="KW-1185">Reference proteome</keyword>
<organism evidence="2 3">
    <name type="scientific">Streptomyces coelicolor (strain ATCC BAA-471 / A3(2) / M145)</name>
    <dbReference type="NCBI Taxonomy" id="100226"/>
    <lineage>
        <taxon>Bacteria</taxon>
        <taxon>Bacillati</taxon>
        <taxon>Actinomycetota</taxon>
        <taxon>Actinomycetes</taxon>
        <taxon>Kitasatosporales</taxon>
        <taxon>Streptomycetaceae</taxon>
        <taxon>Streptomyces</taxon>
        <taxon>Streptomyces albidoflavus group</taxon>
    </lineage>
</organism>
<dbReference type="RefSeq" id="WP_011039595.1">
    <property type="nucleotide sequence ID" value="NC_003904.1"/>
</dbReference>
<sequence>MTAETVTPATAPAANVRPPLSPTAARHLATVERIAYGAAGLTAAIGPSTDLWQLHAAALGTGAGALWRLWTRTRDREEGFGGRLLTSCYKAVPVLGLSTAYGVALAVPGTAWWEVAASVAVATASAVAVPLTRSRGLRRAAENLPAVVAEQAPAEEPEQDGYEGDVARHWAASPATGTTRLAHVRQYHPGRPDFEAVILAQPGEAVPGSLDRRAVAAVYDVPEEAVRLAPVPGHGPGRIAVCVAPVELLARQQHQEPGDQLAALWDAKVSAPKASPRAWSWSTTASRRTAS</sequence>
<dbReference type="Proteomes" id="UP000001973">
    <property type="component" value="Plasmid SCP2"/>
</dbReference>
<proteinExistence type="predicted"/>
<dbReference type="HOGENOM" id="CLU_956180_0_0_11"/>
<protein>
    <submittedName>
        <fullName evidence="2">Hypothetical plasmid transfer protein, TraX</fullName>
    </submittedName>
</protein>